<dbReference type="Pfam" id="PF20152">
    <property type="entry name" value="DUF6534"/>
    <property type="match status" value="1"/>
</dbReference>
<dbReference type="PANTHER" id="PTHR40465:SF1">
    <property type="entry name" value="DUF6534 DOMAIN-CONTAINING PROTEIN"/>
    <property type="match status" value="1"/>
</dbReference>
<accession>A0A4S8M7J2</accession>
<feature type="transmembrane region" description="Helical" evidence="1">
    <location>
        <begin position="231"/>
        <end position="251"/>
    </location>
</feature>
<feature type="transmembrane region" description="Helical" evidence="1">
    <location>
        <begin position="205"/>
        <end position="225"/>
    </location>
</feature>
<name>A0A4S8M7J2_DENBC</name>
<evidence type="ECO:0000313" key="3">
    <source>
        <dbReference type="EMBL" id="THU98297.1"/>
    </source>
</evidence>
<keyword evidence="1" id="KW-0812">Transmembrane</keyword>
<feature type="domain" description="DUF6534" evidence="2">
    <location>
        <begin position="169"/>
        <end position="254"/>
    </location>
</feature>
<dbReference type="EMBL" id="ML179139">
    <property type="protein sequence ID" value="THU98297.1"/>
    <property type="molecule type" value="Genomic_DNA"/>
</dbReference>
<keyword evidence="1" id="KW-1133">Transmembrane helix</keyword>
<evidence type="ECO:0000256" key="1">
    <source>
        <dbReference type="SAM" id="Phobius"/>
    </source>
</evidence>
<keyword evidence="4" id="KW-1185">Reference proteome</keyword>
<protein>
    <recommendedName>
        <fullName evidence="2">DUF6534 domain-containing protein</fullName>
    </recommendedName>
</protein>
<feature type="transmembrane region" description="Helical" evidence="1">
    <location>
        <begin position="16"/>
        <end position="38"/>
    </location>
</feature>
<feature type="transmembrane region" description="Helical" evidence="1">
    <location>
        <begin position="120"/>
        <end position="142"/>
    </location>
</feature>
<feature type="transmembrane region" description="Helical" evidence="1">
    <location>
        <begin position="80"/>
        <end position="108"/>
    </location>
</feature>
<dbReference type="InterPro" id="IPR045339">
    <property type="entry name" value="DUF6534"/>
</dbReference>
<keyword evidence="1" id="KW-0472">Membrane</keyword>
<feature type="transmembrane region" description="Helical" evidence="1">
    <location>
        <begin position="50"/>
        <end position="74"/>
    </location>
</feature>
<feature type="transmembrane region" description="Helical" evidence="1">
    <location>
        <begin position="162"/>
        <end position="184"/>
    </location>
</feature>
<dbReference type="OrthoDB" id="2864380at2759"/>
<reference evidence="3 4" key="1">
    <citation type="journal article" date="2019" name="Nat. Ecol. Evol.">
        <title>Megaphylogeny resolves global patterns of mushroom evolution.</title>
        <authorList>
            <person name="Varga T."/>
            <person name="Krizsan K."/>
            <person name="Foldi C."/>
            <person name="Dima B."/>
            <person name="Sanchez-Garcia M."/>
            <person name="Sanchez-Ramirez S."/>
            <person name="Szollosi G.J."/>
            <person name="Szarkandi J.G."/>
            <person name="Papp V."/>
            <person name="Albert L."/>
            <person name="Andreopoulos W."/>
            <person name="Angelini C."/>
            <person name="Antonin V."/>
            <person name="Barry K.W."/>
            <person name="Bougher N.L."/>
            <person name="Buchanan P."/>
            <person name="Buyck B."/>
            <person name="Bense V."/>
            <person name="Catcheside P."/>
            <person name="Chovatia M."/>
            <person name="Cooper J."/>
            <person name="Damon W."/>
            <person name="Desjardin D."/>
            <person name="Finy P."/>
            <person name="Geml J."/>
            <person name="Haridas S."/>
            <person name="Hughes K."/>
            <person name="Justo A."/>
            <person name="Karasinski D."/>
            <person name="Kautmanova I."/>
            <person name="Kiss B."/>
            <person name="Kocsube S."/>
            <person name="Kotiranta H."/>
            <person name="LaButti K.M."/>
            <person name="Lechner B.E."/>
            <person name="Liimatainen K."/>
            <person name="Lipzen A."/>
            <person name="Lukacs Z."/>
            <person name="Mihaltcheva S."/>
            <person name="Morgado L.N."/>
            <person name="Niskanen T."/>
            <person name="Noordeloos M.E."/>
            <person name="Ohm R.A."/>
            <person name="Ortiz-Santana B."/>
            <person name="Ovrebo C."/>
            <person name="Racz N."/>
            <person name="Riley R."/>
            <person name="Savchenko A."/>
            <person name="Shiryaev A."/>
            <person name="Soop K."/>
            <person name="Spirin V."/>
            <person name="Szebenyi C."/>
            <person name="Tomsovsky M."/>
            <person name="Tulloss R.E."/>
            <person name="Uehling J."/>
            <person name="Grigoriev I.V."/>
            <person name="Vagvolgyi C."/>
            <person name="Papp T."/>
            <person name="Martin F.M."/>
            <person name="Miettinen O."/>
            <person name="Hibbett D.S."/>
            <person name="Nagy L.G."/>
        </authorList>
    </citation>
    <scope>NUCLEOTIDE SEQUENCE [LARGE SCALE GENOMIC DNA]</scope>
    <source>
        <strain evidence="3 4">CBS 962.96</strain>
    </source>
</reference>
<dbReference type="PANTHER" id="PTHR40465">
    <property type="entry name" value="CHROMOSOME 1, WHOLE GENOME SHOTGUN SEQUENCE"/>
    <property type="match status" value="1"/>
</dbReference>
<dbReference type="Proteomes" id="UP000297245">
    <property type="component" value="Unassembled WGS sequence"/>
</dbReference>
<proteinExistence type="predicted"/>
<sequence>MMPSEVNLPEFTVDPFFYGIIITSVLFGITILQVWIYINTNRDKWPLRCLVALLFCLDLANTCLTAQILHYYFVSNFGNIVIATTITNVIIIEYLITLIITLAVELFFASRVWLTGMVHWIVPILIAMTALGGTAAGIAGITGMPQDHSLASLAKHKSKLEVGWNASLSAVSDMITTIALLWGLSTYKIGIKQADTLLEKLCRYIVTRGLFVTMDQTVYVIIFLIKPEKLWWAPFHFSLSKVYVITMVAMLNARGGLRKGAYDDNIYLSDIDFGAGGDTSISVRQAVTTNQRVSSNQNGPEGEEALSVTKFKSKGHPSPSPLLAGAKIWMKARRLASAHKYEAAASARLISRTWHMHGTDITQSVRKWWWWYTSALPEWSNHLMRHHLKLNLSVARRAMGPTEDKNEKQMQEMNGFWMGYRKRTNIECQSYAVELQGVLHSEVIVAKQSIAKAGEMMV</sequence>
<evidence type="ECO:0000259" key="2">
    <source>
        <dbReference type="Pfam" id="PF20152"/>
    </source>
</evidence>
<dbReference type="AlphaFoldDB" id="A0A4S8M7J2"/>
<evidence type="ECO:0000313" key="4">
    <source>
        <dbReference type="Proteomes" id="UP000297245"/>
    </source>
</evidence>
<gene>
    <name evidence="3" type="ORF">K435DRAFT_838215</name>
</gene>
<organism evidence="3 4">
    <name type="scientific">Dendrothele bispora (strain CBS 962.96)</name>
    <dbReference type="NCBI Taxonomy" id="1314807"/>
    <lineage>
        <taxon>Eukaryota</taxon>
        <taxon>Fungi</taxon>
        <taxon>Dikarya</taxon>
        <taxon>Basidiomycota</taxon>
        <taxon>Agaricomycotina</taxon>
        <taxon>Agaricomycetes</taxon>
        <taxon>Agaricomycetidae</taxon>
        <taxon>Agaricales</taxon>
        <taxon>Agaricales incertae sedis</taxon>
        <taxon>Dendrothele</taxon>
    </lineage>
</organism>